<dbReference type="AlphaFoldDB" id="W4LQR8"/>
<dbReference type="EMBL" id="AZHW01000364">
    <property type="protein sequence ID" value="ETX00230.1"/>
    <property type="molecule type" value="Genomic_DNA"/>
</dbReference>
<sequence>MDNAILTVQLATQDIEFIEQYAKHRGATVSELIKDYIQSLQVSQESSLHPDIQKITGIVPLDIDAKAAYYQRLLKKHQ</sequence>
<protein>
    <submittedName>
        <fullName evidence="1">Uncharacterized protein</fullName>
    </submittedName>
</protein>
<name>W4LQR8_ENTF1</name>
<organism evidence="1 2">
    <name type="scientific">Entotheonella factor</name>
    <dbReference type="NCBI Taxonomy" id="1429438"/>
    <lineage>
        <taxon>Bacteria</taxon>
        <taxon>Pseudomonadati</taxon>
        <taxon>Nitrospinota/Tectimicrobiota group</taxon>
        <taxon>Candidatus Tectimicrobiota</taxon>
        <taxon>Candidatus Entotheonellia</taxon>
        <taxon>Candidatus Entotheonellales</taxon>
        <taxon>Candidatus Entotheonellaceae</taxon>
        <taxon>Candidatus Entotheonella</taxon>
    </lineage>
</organism>
<evidence type="ECO:0000313" key="1">
    <source>
        <dbReference type="EMBL" id="ETX00230.1"/>
    </source>
</evidence>
<dbReference type="Pfam" id="PF19891">
    <property type="entry name" value="DUF6364"/>
    <property type="match status" value="1"/>
</dbReference>
<keyword evidence="2" id="KW-1185">Reference proteome</keyword>
<evidence type="ECO:0000313" key="2">
    <source>
        <dbReference type="Proteomes" id="UP000019141"/>
    </source>
</evidence>
<dbReference type="Proteomes" id="UP000019141">
    <property type="component" value="Unassembled WGS sequence"/>
</dbReference>
<dbReference type="InterPro" id="IPR045944">
    <property type="entry name" value="DUF6364"/>
</dbReference>
<reference evidence="1 2" key="1">
    <citation type="journal article" date="2014" name="Nature">
        <title>An environmental bacterial taxon with a large and distinct metabolic repertoire.</title>
        <authorList>
            <person name="Wilson M.C."/>
            <person name="Mori T."/>
            <person name="Ruckert C."/>
            <person name="Uria A.R."/>
            <person name="Helf M.J."/>
            <person name="Takada K."/>
            <person name="Gernert C."/>
            <person name="Steffens U.A."/>
            <person name="Heycke N."/>
            <person name="Schmitt S."/>
            <person name="Rinke C."/>
            <person name="Helfrich E.J."/>
            <person name="Brachmann A.O."/>
            <person name="Gurgui C."/>
            <person name="Wakimoto T."/>
            <person name="Kracht M."/>
            <person name="Crusemann M."/>
            <person name="Hentschel U."/>
            <person name="Abe I."/>
            <person name="Matsunaga S."/>
            <person name="Kalinowski J."/>
            <person name="Takeyama H."/>
            <person name="Piel J."/>
        </authorList>
    </citation>
    <scope>NUCLEOTIDE SEQUENCE [LARGE SCALE GENOMIC DNA]</scope>
    <source>
        <strain evidence="2">TSY1</strain>
    </source>
</reference>
<gene>
    <name evidence="1" type="ORF">ETSY1_11980</name>
</gene>
<dbReference type="HOGENOM" id="CLU_168243_1_1_7"/>
<accession>W4LQR8</accession>
<proteinExistence type="predicted"/>
<comment type="caution">
    <text evidence="1">The sequence shown here is derived from an EMBL/GenBank/DDBJ whole genome shotgun (WGS) entry which is preliminary data.</text>
</comment>